<dbReference type="STRING" id="1123034.GCA_000685805_00963"/>
<evidence type="ECO:0000259" key="1">
    <source>
        <dbReference type="Pfam" id="PF00534"/>
    </source>
</evidence>
<dbReference type="Proteomes" id="UP000254123">
    <property type="component" value="Unassembled WGS sequence"/>
</dbReference>
<dbReference type="GO" id="GO:0016757">
    <property type="term" value="F:glycosyltransferase activity"/>
    <property type="evidence" value="ECO:0007669"/>
    <property type="project" value="UniProtKB-KW"/>
</dbReference>
<name>A0A379LLP0_9GAMM</name>
<protein>
    <submittedName>
        <fullName evidence="3">UDP-D-galactose:(Glucosyl)lipopolysaccharide-1,6-D-galactosyltransferase</fullName>
    </submittedName>
</protein>
<sequence length="366" mass="41969">MSVKNILIIIDSLAASGGEVACLNLAKGMLKLGFKVHVLYFYDKVELVVDSRVHTHLIDIQKYRILPKKIRYQVFAKKVDKYIQKNIGDVTLAISNLNQSDLIMSYSQIKNLAYVIHSTFSYANNMDINSQTLKPWLTPGHRDYNTIMFYQRIYSKHPCICVSKGVEEDFRKYFGDVTDIRTIYNAFDRDSIKLLADKFIPKESEYIIHVGSFYKVKAHDDLLKAYAKTSKKYSLMLIGKGKLLEEIKKLAYELGIEDKVLFMGFKSNPFPFIKNAKGLVLSSHYEGLGRVLVEAQVLEIPTISTDCPSGPREILPEKCLTPTNDIDSLSKKIEDLMQNPENYKSNFNEELLPENIARQYLEFMNV</sequence>
<keyword evidence="3" id="KW-0808">Transferase</keyword>
<evidence type="ECO:0000313" key="3">
    <source>
        <dbReference type="EMBL" id="SUD91025.1"/>
    </source>
</evidence>
<dbReference type="PANTHER" id="PTHR12526:SF638">
    <property type="entry name" value="SPORE COAT PROTEIN SA"/>
    <property type="match status" value="1"/>
</dbReference>
<dbReference type="PANTHER" id="PTHR12526">
    <property type="entry name" value="GLYCOSYLTRANSFERASE"/>
    <property type="match status" value="1"/>
</dbReference>
<dbReference type="InterPro" id="IPR028098">
    <property type="entry name" value="Glyco_trans_4-like_N"/>
</dbReference>
<organism evidence="3 4">
    <name type="scientific">Psychrobacter phenylpyruvicus</name>
    <dbReference type="NCBI Taxonomy" id="29432"/>
    <lineage>
        <taxon>Bacteria</taxon>
        <taxon>Pseudomonadati</taxon>
        <taxon>Pseudomonadota</taxon>
        <taxon>Gammaproteobacteria</taxon>
        <taxon>Moraxellales</taxon>
        <taxon>Moraxellaceae</taxon>
        <taxon>Psychrobacter</taxon>
    </lineage>
</organism>
<dbReference type="Pfam" id="PF13439">
    <property type="entry name" value="Glyco_transf_4"/>
    <property type="match status" value="1"/>
</dbReference>
<feature type="domain" description="Glycosyl transferase family 1" evidence="1">
    <location>
        <begin position="196"/>
        <end position="344"/>
    </location>
</feature>
<accession>A0A379LLP0</accession>
<dbReference type="AlphaFoldDB" id="A0A379LLP0"/>
<keyword evidence="3" id="KW-0328">Glycosyltransferase</keyword>
<reference evidence="3 4" key="1">
    <citation type="submission" date="2018-06" db="EMBL/GenBank/DDBJ databases">
        <authorList>
            <consortium name="Pathogen Informatics"/>
            <person name="Doyle S."/>
        </authorList>
    </citation>
    <scope>NUCLEOTIDE SEQUENCE [LARGE SCALE GENOMIC DNA]</scope>
    <source>
        <strain evidence="3 4">NCTC10526</strain>
    </source>
</reference>
<dbReference type="Gene3D" id="3.40.50.2000">
    <property type="entry name" value="Glycogen Phosphorylase B"/>
    <property type="match status" value="2"/>
</dbReference>
<evidence type="ECO:0000259" key="2">
    <source>
        <dbReference type="Pfam" id="PF13439"/>
    </source>
</evidence>
<evidence type="ECO:0000313" key="4">
    <source>
        <dbReference type="Proteomes" id="UP000254123"/>
    </source>
</evidence>
<proteinExistence type="predicted"/>
<dbReference type="Pfam" id="PF00534">
    <property type="entry name" value="Glycos_transf_1"/>
    <property type="match status" value="1"/>
</dbReference>
<gene>
    <name evidence="3" type="ORF">NCTC10526_01372</name>
</gene>
<dbReference type="RefSeq" id="WP_028858556.1">
    <property type="nucleotide sequence ID" value="NZ_CAJHAQ010000001.1"/>
</dbReference>
<dbReference type="EMBL" id="UGVC01000001">
    <property type="protein sequence ID" value="SUD91025.1"/>
    <property type="molecule type" value="Genomic_DNA"/>
</dbReference>
<feature type="domain" description="Glycosyltransferase subfamily 4-like N-terminal" evidence="2">
    <location>
        <begin position="16"/>
        <end position="190"/>
    </location>
</feature>
<keyword evidence="4" id="KW-1185">Reference proteome</keyword>
<dbReference type="GO" id="GO:1901135">
    <property type="term" value="P:carbohydrate derivative metabolic process"/>
    <property type="evidence" value="ECO:0007669"/>
    <property type="project" value="UniProtKB-ARBA"/>
</dbReference>
<dbReference type="InterPro" id="IPR001296">
    <property type="entry name" value="Glyco_trans_1"/>
</dbReference>
<dbReference type="CDD" id="cd03811">
    <property type="entry name" value="GT4_GT28_WabH-like"/>
    <property type="match status" value="1"/>
</dbReference>
<dbReference type="SUPFAM" id="SSF53756">
    <property type="entry name" value="UDP-Glycosyltransferase/glycogen phosphorylase"/>
    <property type="match status" value="1"/>
</dbReference>